<gene>
    <name evidence="1" type="ORF">GGX14DRAFT_587145</name>
</gene>
<organism evidence="1 2">
    <name type="scientific">Mycena pura</name>
    <dbReference type="NCBI Taxonomy" id="153505"/>
    <lineage>
        <taxon>Eukaryota</taxon>
        <taxon>Fungi</taxon>
        <taxon>Dikarya</taxon>
        <taxon>Basidiomycota</taxon>
        <taxon>Agaricomycotina</taxon>
        <taxon>Agaricomycetes</taxon>
        <taxon>Agaricomycetidae</taxon>
        <taxon>Agaricales</taxon>
        <taxon>Marasmiineae</taxon>
        <taxon>Mycenaceae</taxon>
        <taxon>Mycena</taxon>
    </lineage>
</organism>
<proteinExistence type="predicted"/>
<feature type="non-terminal residue" evidence="1">
    <location>
        <position position="213"/>
    </location>
</feature>
<accession>A0AAD6V016</accession>
<name>A0AAD6V016_9AGAR</name>
<dbReference type="AlphaFoldDB" id="A0AAD6V016"/>
<dbReference type="Proteomes" id="UP001219525">
    <property type="component" value="Unassembled WGS sequence"/>
</dbReference>
<protein>
    <submittedName>
        <fullName evidence="1">Uncharacterized protein</fullName>
    </submittedName>
</protein>
<dbReference type="EMBL" id="JARJCW010000102">
    <property type="protein sequence ID" value="KAJ7194062.1"/>
    <property type="molecule type" value="Genomic_DNA"/>
</dbReference>
<comment type="caution">
    <text evidence="1">The sequence shown here is derived from an EMBL/GenBank/DDBJ whole genome shotgun (WGS) entry which is preliminary data.</text>
</comment>
<evidence type="ECO:0000313" key="1">
    <source>
        <dbReference type="EMBL" id="KAJ7194062.1"/>
    </source>
</evidence>
<keyword evidence="2" id="KW-1185">Reference proteome</keyword>
<reference evidence="1" key="1">
    <citation type="submission" date="2023-03" db="EMBL/GenBank/DDBJ databases">
        <title>Massive genome expansion in bonnet fungi (Mycena s.s.) driven by repeated elements and novel gene families across ecological guilds.</title>
        <authorList>
            <consortium name="Lawrence Berkeley National Laboratory"/>
            <person name="Harder C.B."/>
            <person name="Miyauchi S."/>
            <person name="Viragh M."/>
            <person name="Kuo A."/>
            <person name="Thoen E."/>
            <person name="Andreopoulos B."/>
            <person name="Lu D."/>
            <person name="Skrede I."/>
            <person name="Drula E."/>
            <person name="Henrissat B."/>
            <person name="Morin E."/>
            <person name="Kohler A."/>
            <person name="Barry K."/>
            <person name="LaButti K."/>
            <person name="Morin E."/>
            <person name="Salamov A."/>
            <person name="Lipzen A."/>
            <person name="Mereny Z."/>
            <person name="Hegedus B."/>
            <person name="Baldrian P."/>
            <person name="Stursova M."/>
            <person name="Weitz H."/>
            <person name="Taylor A."/>
            <person name="Grigoriev I.V."/>
            <person name="Nagy L.G."/>
            <person name="Martin F."/>
            <person name="Kauserud H."/>
        </authorList>
    </citation>
    <scope>NUCLEOTIDE SEQUENCE</scope>
    <source>
        <strain evidence="1">9144</strain>
    </source>
</reference>
<evidence type="ECO:0000313" key="2">
    <source>
        <dbReference type="Proteomes" id="UP001219525"/>
    </source>
</evidence>
<sequence>MALGALLPWRGQTRKKRTRTRVEQLANKTAIFSTMCAHMRRTSQDALFSGHVWDALLYKFRITGALASLSTLPPYLLSRRTRAEAFDVPTPVVDALIDLLAALSTPDPPRTHLCVPSARPPSVPLGLSSISPHRLPRLFTDRHCVPTPWWERSARVLGRPHIKQHHAAHRTRHGPPALHEHQDAQNFQLLSECVRGPGENARVGHEGVRDRLP</sequence>